<dbReference type="Gene3D" id="3.40.50.300">
    <property type="entry name" value="P-loop containing nucleotide triphosphate hydrolases"/>
    <property type="match status" value="1"/>
</dbReference>
<keyword evidence="2" id="KW-1185">Reference proteome</keyword>
<name>A0ABR9S8G9_9BURK</name>
<proteinExistence type="predicted"/>
<dbReference type="EMBL" id="JADDIV010000006">
    <property type="protein sequence ID" value="MBE7369850.1"/>
    <property type="molecule type" value="Genomic_DNA"/>
</dbReference>
<dbReference type="RefSeq" id="WP_193678481.1">
    <property type="nucleotide sequence ID" value="NZ_JADDIV010000006.1"/>
</dbReference>
<evidence type="ECO:0000313" key="2">
    <source>
        <dbReference type="Proteomes" id="UP000806285"/>
    </source>
</evidence>
<evidence type="ECO:0000313" key="1">
    <source>
        <dbReference type="EMBL" id="MBE7369850.1"/>
    </source>
</evidence>
<dbReference type="InterPro" id="IPR027417">
    <property type="entry name" value="P-loop_NTPase"/>
</dbReference>
<organism evidence="1 2">
    <name type="scientific">Ramlibacter pallidus</name>
    <dbReference type="NCBI Taxonomy" id="2780087"/>
    <lineage>
        <taxon>Bacteria</taxon>
        <taxon>Pseudomonadati</taxon>
        <taxon>Pseudomonadota</taxon>
        <taxon>Betaproteobacteria</taxon>
        <taxon>Burkholderiales</taxon>
        <taxon>Comamonadaceae</taxon>
        <taxon>Ramlibacter</taxon>
    </lineage>
</organism>
<dbReference type="NCBIfam" id="NF033429">
    <property type="entry name" value="ImuA_translesion"/>
    <property type="match status" value="1"/>
</dbReference>
<dbReference type="InterPro" id="IPR017166">
    <property type="entry name" value="UCP037290"/>
</dbReference>
<dbReference type="InterPro" id="IPR047610">
    <property type="entry name" value="ImuA_translesion"/>
</dbReference>
<accession>A0ABR9S8G9</accession>
<sequence length="244" mass="26460">MTALATPAEPTFPPQVWRGRELAQAQEQTLSTGHAALDAQLPGRGWPLGQLVEILQQEAQQHVWQLLGPALASAMQAQGEPAVLVDPPYQPFGPALRAQGIPSEQLLCVQAQKPSARLWAAEQALRCADVCAVFAWLPQARQEDLRRLHLIAQSSSKLLVAFRGLSARELSSPARVRLLVQGGERLEVLVLKRRGPPLLQPLVLQAQPRKLSALLAARKARRGLPAPVPIPGSHVLDRPETVTG</sequence>
<reference evidence="1 2" key="1">
    <citation type="submission" date="2020-10" db="EMBL/GenBank/DDBJ databases">
        <title>Ramlibacter sp. HM2 16S ribosomal RNA gene Genome sequencing and assembly.</title>
        <authorList>
            <person name="Kang M."/>
        </authorList>
    </citation>
    <scope>NUCLEOTIDE SEQUENCE [LARGE SCALE GENOMIC DNA]</scope>
    <source>
        <strain evidence="1 2">HM2</strain>
    </source>
</reference>
<comment type="caution">
    <text evidence="1">The sequence shown here is derived from an EMBL/GenBank/DDBJ whole genome shotgun (WGS) entry which is preliminary data.</text>
</comment>
<protein>
    <submittedName>
        <fullName evidence="1">Translesion DNA synthesis-associated protein ImuA</fullName>
    </submittedName>
</protein>
<gene>
    <name evidence="1" type="primary">imuA</name>
    <name evidence="1" type="ORF">IM787_19965</name>
</gene>
<dbReference type="PIRSF" id="PIRSF037290">
    <property type="entry name" value="UCP037290"/>
    <property type="match status" value="1"/>
</dbReference>
<dbReference type="SUPFAM" id="SSF52540">
    <property type="entry name" value="P-loop containing nucleoside triphosphate hydrolases"/>
    <property type="match status" value="1"/>
</dbReference>
<dbReference type="Proteomes" id="UP000806285">
    <property type="component" value="Unassembled WGS sequence"/>
</dbReference>